<name>A0ABU3ESL6_9ENTE</name>
<comment type="caution">
    <text evidence="1">The sequence shown here is derived from an EMBL/GenBank/DDBJ whole genome shotgun (WGS) entry which is preliminary data.</text>
</comment>
<protein>
    <submittedName>
        <fullName evidence="1">SIR2 family protein</fullName>
    </submittedName>
</protein>
<reference evidence="1 2" key="1">
    <citation type="submission" date="2023-03" db="EMBL/GenBank/DDBJ databases">
        <authorList>
            <person name="Shen W."/>
            <person name="Cai J."/>
        </authorList>
    </citation>
    <scope>NUCLEOTIDE SEQUENCE [LARGE SCALE GENOMIC DNA]</scope>
    <source>
        <strain evidence="1 2">P72-2</strain>
    </source>
</reference>
<accession>A0ABU3ESL6</accession>
<dbReference type="InterPro" id="IPR011202">
    <property type="entry name" value="UCP014677"/>
</dbReference>
<organism evidence="1 2">
    <name type="scientific">Enterococcus dongliensis</name>
    <dbReference type="NCBI Taxonomy" id="2559925"/>
    <lineage>
        <taxon>Bacteria</taxon>
        <taxon>Bacillati</taxon>
        <taxon>Bacillota</taxon>
        <taxon>Bacilli</taxon>
        <taxon>Lactobacillales</taxon>
        <taxon>Enterococcaceae</taxon>
        <taxon>Enterococcus</taxon>
    </lineage>
</organism>
<keyword evidence="2" id="KW-1185">Reference proteome</keyword>
<proteinExistence type="predicted"/>
<dbReference type="EMBL" id="JARPYR010000028">
    <property type="protein sequence ID" value="MDT2597666.1"/>
    <property type="molecule type" value="Genomic_DNA"/>
</dbReference>
<dbReference type="RefSeq" id="WP_311808601.1">
    <property type="nucleotide sequence ID" value="NZ_JARPYR010000028.1"/>
</dbReference>
<sequence length="519" mass="60735">MNDFLKPLLSKADSMPFLFLGSGFSRRYLNTPNWIDLLEYVANLTFNNKTGFQKVKRKADKEHNIETEYNKYMTFLCDQISDALDEIWYDDERFAESREANWDLVNQGVPPIKIEIANHLKNFGTVIPEMKPEIDELKSISPNSIAGIITTNYDTLQEDIFDYEVYSSQEELLFHTKYDLGEIYKIHGSVNKPESILITTQDYETIEQKHKYIAAKLLTIFVEHPIFFIGYSIGDEDIRSILNDIQLSLTIDQLKEIEDRLFYVVWDETEKNYSASTYTISFQNGRSITIKQISLNDYSLLYKCLSENKAKYPIKLLRHVKEDMYNLVLTNDPKGRMMLSLPDKELTPEEMEKIEFVYGFGIMERARNGYKILSSAEIFRDVLFDDGNLNAELFVTETLPYALQKSSGFLPTRKYTSQVDSSKLPKQVKNNLKRFNKIDKLLSQSLVKEKRSLIREMTFERAMKSSSKVRHNNLSLVNYNNQNIEELGDYLREIHAQNNFITTNDTRRLIRIYDFVKYK</sequence>
<dbReference type="Pfam" id="PF13289">
    <property type="entry name" value="SIR2_2"/>
    <property type="match status" value="1"/>
</dbReference>
<dbReference type="PIRSF" id="PIRSF014677">
    <property type="entry name" value="UCP014677"/>
    <property type="match status" value="1"/>
</dbReference>
<evidence type="ECO:0000313" key="1">
    <source>
        <dbReference type="EMBL" id="MDT2597666.1"/>
    </source>
</evidence>
<evidence type="ECO:0000313" key="2">
    <source>
        <dbReference type="Proteomes" id="UP001256547"/>
    </source>
</evidence>
<gene>
    <name evidence="1" type="ORF">P7D39_11715</name>
</gene>
<dbReference type="Proteomes" id="UP001256547">
    <property type="component" value="Unassembled WGS sequence"/>
</dbReference>